<sequence>MRLFAAVLLLGAMVLATTDAVLQVDQSSSLGVDNRDGPAQKPLLKRQSHVEERMYDELAKISTSWMLMKIMTKMFVNLARARNRPSIAALVQHGRGNGAAVPFTDTDVEVMVHCLNLIRARKSDEEVVKTLIDKHKDAAVASMLTVAKSTGDERLTDLAVRLEKKLFEGWKNDHRDAEQLFKFFKLDDVMVQAKEETDLSKRVVLMFEPPAFGAWAGYLRRANTRQGESEMAKKLDTIFGEDELIKIIEAAYKSENAKTRELAKWLDRGRPRRIEYPKDLVRLDVRGKNT</sequence>
<reference evidence="2" key="1">
    <citation type="submission" date="2022-12" db="EMBL/GenBank/DDBJ databases">
        <authorList>
            <person name="Webb A."/>
        </authorList>
    </citation>
    <scope>NUCLEOTIDE SEQUENCE</scope>
    <source>
        <strain evidence="2">Hp1</strain>
    </source>
</reference>
<evidence type="ECO:0000313" key="2">
    <source>
        <dbReference type="EMBL" id="CAI5739169.1"/>
    </source>
</evidence>
<feature type="signal peptide" evidence="1">
    <location>
        <begin position="1"/>
        <end position="20"/>
    </location>
</feature>
<feature type="chain" id="PRO_5043471620" description="RxLR effector candidate protein" evidence="1">
    <location>
        <begin position="21"/>
        <end position="290"/>
    </location>
</feature>
<evidence type="ECO:0000313" key="3">
    <source>
        <dbReference type="Proteomes" id="UP001162031"/>
    </source>
</evidence>
<protein>
    <recommendedName>
        <fullName evidence="4">RxLR effector candidate protein</fullName>
    </recommendedName>
</protein>
<keyword evidence="1" id="KW-0732">Signal</keyword>
<keyword evidence="3" id="KW-1185">Reference proteome</keyword>
<accession>A0AAV0UQM2</accession>
<dbReference type="Proteomes" id="UP001162031">
    <property type="component" value="Unassembled WGS sequence"/>
</dbReference>
<evidence type="ECO:0000256" key="1">
    <source>
        <dbReference type="SAM" id="SignalP"/>
    </source>
</evidence>
<proteinExistence type="predicted"/>
<evidence type="ECO:0008006" key="4">
    <source>
        <dbReference type="Google" id="ProtNLM"/>
    </source>
</evidence>
<name>A0AAV0UQM2_HYABA</name>
<dbReference type="EMBL" id="CANTFL010001411">
    <property type="protein sequence ID" value="CAI5739169.1"/>
    <property type="molecule type" value="Genomic_DNA"/>
</dbReference>
<organism evidence="2 3">
    <name type="scientific">Hyaloperonospora brassicae</name>
    <name type="common">Brassica downy mildew</name>
    <name type="synonym">Peronospora brassicae</name>
    <dbReference type="NCBI Taxonomy" id="162125"/>
    <lineage>
        <taxon>Eukaryota</taxon>
        <taxon>Sar</taxon>
        <taxon>Stramenopiles</taxon>
        <taxon>Oomycota</taxon>
        <taxon>Peronosporomycetes</taxon>
        <taxon>Peronosporales</taxon>
        <taxon>Peronosporaceae</taxon>
        <taxon>Hyaloperonospora</taxon>
    </lineage>
</organism>
<dbReference type="AlphaFoldDB" id="A0AAV0UQM2"/>
<comment type="caution">
    <text evidence="2">The sequence shown here is derived from an EMBL/GenBank/DDBJ whole genome shotgun (WGS) entry which is preliminary data.</text>
</comment>
<gene>
    <name evidence="2" type="ORF">HBR001_LOCUS7730</name>
</gene>